<keyword evidence="4" id="KW-1185">Reference proteome</keyword>
<dbReference type="NCBIfam" id="TIGR03891">
    <property type="entry name" value="thiopep_ocin"/>
    <property type="match status" value="1"/>
</dbReference>
<feature type="domain" description="Thiopeptide-type bacteriocin biosynthesis" evidence="2">
    <location>
        <begin position="760"/>
        <end position="1007"/>
    </location>
</feature>
<dbReference type="eggNOG" id="ENOG502Z9NE">
    <property type="taxonomic scope" value="Bacteria"/>
</dbReference>
<organism evidence="3 4">
    <name type="scientific">Pseudofrankia inefficax (strain DSM 45817 / CECT 9037 / DDB 130130 / EuI1c)</name>
    <name type="common">Frankia inefficax</name>
    <dbReference type="NCBI Taxonomy" id="298654"/>
    <lineage>
        <taxon>Bacteria</taxon>
        <taxon>Bacillati</taxon>
        <taxon>Actinomycetota</taxon>
        <taxon>Actinomycetes</taxon>
        <taxon>Frankiales</taxon>
        <taxon>Frankiaceae</taxon>
        <taxon>Pseudofrankia</taxon>
    </lineage>
</organism>
<reference evidence="3 4" key="1">
    <citation type="submission" date="2010-10" db="EMBL/GenBank/DDBJ databases">
        <title>Complete sequence of Frankia sp. EuI1c.</title>
        <authorList>
            <consortium name="US DOE Joint Genome Institute"/>
            <person name="Lucas S."/>
            <person name="Copeland A."/>
            <person name="Lapidus A."/>
            <person name="Cheng J.-F."/>
            <person name="Bruce D."/>
            <person name="Goodwin L."/>
            <person name="Pitluck S."/>
            <person name="Chertkov O."/>
            <person name="Detter J.C."/>
            <person name="Han C."/>
            <person name="Tapia R."/>
            <person name="Land M."/>
            <person name="Hauser L."/>
            <person name="Jeffries C."/>
            <person name="Kyrpides N."/>
            <person name="Ivanova N."/>
            <person name="Mikhailova N."/>
            <person name="Beauchemin N."/>
            <person name="Sen A."/>
            <person name="Sur S.A."/>
            <person name="Gtari M."/>
            <person name="Wall L."/>
            <person name="Tisa L."/>
            <person name="Woyke T."/>
        </authorList>
    </citation>
    <scope>NUCLEOTIDE SEQUENCE [LARGE SCALE GENOMIC DNA]</scope>
    <source>
        <strain evidence="4">DSM 45817 / CECT 9037 / EuI1c</strain>
    </source>
</reference>
<gene>
    <name evidence="3" type="ordered locus">FraEuI1c_6946</name>
</gene>
<dbReference type="RefSeq" id="WP_013428025.1">
    <property type="nucleotide sequence ID" value="NC_014666.1"/>
</dbReference>
<dbReference type="InParanoid" id="E3IVY6"/>
<dbReference type="Pfam" id="PF04738">
    <property type="entry name" value="Lant_dehydr_N"/>
    <property type="match status" value="1"/>
</dbReference>
<dbReference type="STRING" id="298654.FraEuI1c_6946"/>
<name>E3IVY6_PSEI1</name>
<evidence type="ECO:0000259" key="1">
    <source>
        <dbReference type="Pfam" id="PF04738"/>
    </source>
</evidence>
<proteinExistence type="predicted"/>
<evidence type="ECO:0000313" key="4">
    <source>
        <dbReference type="Proteomes" id="UP000002484"/>
    </source>
</evidence>
<sequence length="1020" mass="109164">MATGAAELSWSPVGLLRITTEPGGLDLPESLDLSPTAPVGPLLVWLTTTWKRAEIREALVSASPALCAQIETVLADSGAAPARVRRVAASLASYLLRWQRRQTPFGLFAGVGPARFESAAAKVRCGTGHRYAVRADAGWLGEVTARLGPCPELAARIPVVACNAIVRRGGRLVAPGTAPDAGPPGEAALEVSVRATGPVVFALDAATAPVPLDELRELLASRFPAASADQLDGVLRGLVGNRFLISALRVPISEPDALRAVCQVLQDVDAAAIAEVADLVGELYAIRDALPADPVDTVPAGVSARMIAQAPAARSPLLIDTVADCEAEIPPAVAREIRDAVTVLYRLSPHPFGHPAWREYHNAFRARYGTGALVPVLDLVADSGLGLPAGFLGSARETPPRQLSERDEKVMALVQEAMASGGELLVTDAVIAGLCADSGAGPVLPPRTEVAFEIHAWTVAQLQAGRFTLEVTGTPRPASSMAARHAYLLPPEEFAAVRRTFEPGEPGLVAAQLSFAPRRQRSENVTRNGRWSPKLISLAEHRRPGADVIDLSDLAVTADDQGFDLIQLSTGDRVAPLVPNALEASVHTPPLARFLAEVSIATCAMYGSFSFGAASRLPYLPRVRYRRTILSPARWLLDAAQLPGRRAAPAEWEQALAGWRAHWQVPDHVALVEHDRRQPVDLRHPAHRHLLRSRLQSARRLELRETAPPEQLGWIGRAHELLLPLTRVERDVVPVSRKRPSSRPVLAAALRLPAASSVVAARLYAHPERFDDILADHLPRLLRRLSGDPAWWFHRYRNLQDHQGDQYLALFVDVGEPGAYAAAAGQLADWAEELDRERLAAQLTFASWQPPTGRYGHGAALDAALGAFRADSAAALAQIRAARTGTDPQALTALSFLDLASAFAGDAATGREWLLDTVPQSHGPLDRALRCQVIALAEGPGPLAEMPAGRAVTAAWQDRAAALTTYARELVSQREPAGVLGPLLHLHHLRTVGADPDAERVTGRLARALALHAQAIHANG</sequence>
<evidence type="ECO:0000259" key="2">
    <source>
        <dbReference type="Pfam" id="PF14028"/>
    </source>
</evidence>
<protein>
    <submittedName>
        <fullName evidence="3">Lantibiotic dehydratase domain protein</fullName>
    </submittedName>
</protein>
<dbReference type="AlphaFoldDB" id="E3IVY6"/>
<dbReference type="OrthoDB" id="1273722at2"/>
<feature type="domain" description="Lantibiotic dehydratase N-terminal" evidence="1">
    <location>
        <begin position="52"/>
        <end position="691"/>
    </location>
</feature>
<dbReference type="EMBL" id="CP002299">
    <property type="protein sequence ID" value="ADP84914.1"/>
    <property type="molecule type" value="Genomic_DNA"/>
</dbReference>
<dbReference type="Proteomes" id="UP000002484">
    <property type="component" value="Chromosome"/>
</dbReference>
<dbReference type="Pfam" id="PF14028">
    <property type="entry name" value="Lant_dehydr_C"/>
    <property type="match status" value="1"/>
</dbReference>
<dbReference type="HOGENOM" id="CLU_010573_0_0_11"/>
<accession>E3IVY6</accession>
<evidence type="ECO:0000313" key="3">
    <source>
        <dbReference type="EMBL" id="ADP84914.1"/>
    </source>
</evidence>
<dbReference type="KEGG" id="fri:FraEuI1c_6946"/>
<dbReference type="InterPro" id="IPR023809">
    <property type="entry name" value="Thiopep_bacteriocin_synth_dom"/>
</dbReference>
<dbReference type="InterPro" id="IPR006827">
    <property type="entry name" value="Lant_deHydtase_N"/>
</dbReference>